<dbReference type="Proteomes" id="UP001365542">
    <property type="component" value="Unassembled WGS sequence"/>
</dbReference>
<proteinExistence type="predicted"/>
<protein>
    <submittedName>
        <fullName evidence="1">Uncharacterized protein</fullName>
    </submittedName>
</protein>
<dbReference type="AlphaFoldDB" id="A0AAV9XEC6"/>
<gene>
    <name evidence="1" type="ORF">TWF694_009252</name>
</gene>
<accession>A0AAV9XEC6</accession>
<evidence type="ECO:0000313" key="2">
    <source>
        <dbReference type="Proteomes" id="UP001365542"/>
    </source>
</evidence>
<comment type="caution">
    <text evidence="1">The sequence shown here is derived from an EMBL/GenBank/DDBJ whole genome shotgun (WGS) entry which is preliminary data.</text>
</comment>
<keyword evidence="2" id="KW-1185">Reference proteome</keyword>
<dbReference type="EMBL" id="JAVHJO010000005">
    <property type="protein sequence ID" value="KAK6540458.1"/>
    <property type="molecule type" value="Genomic_DNA"/>
</dbReference>
<reference evidence="1 2" key="1">
    <citation type="submission" date="2019-10" db="EMBL/GenBank/DDBJ databases">
        <authorList>
            <person name="Palmer J.M."/>
        </authorList>
    </citation>
    <scope>NUCLEOTIDE SEQUENCE [LARGE SCALE GENOMIC DNA]</scope>
    <source>
        <strain evidence="1 2">TWF694</strain>
    </source>
</reference>
<organism evidence="1 2">
    <name type="scientific">Orbilia ellipsospora</name>
    <dbReference type="NCBI Taxonomy" id="2528407"/>
    <lineage>
        <taxon>Eukaryota</taxon>
        <taxon>Fungi</taxon>
        <taxon>Dikarya</taxon>
        <taxon>Ascomycota</taxon>
        <taxon>Pezizomycotina</taxon>
        <taxon>Orbiliomycetes</taxon>
        <taxon>Orbiliales</taxon>
        <taxon>Orbiliaceae</taxon>
        <taxon>Orbilia</taxon>
    </lineage>
</organism>
<evidence type="ECO:0000313" key="1">
    <source>
        <dbReference type="EMBL" id="KAK6540458.1"/>
    </source>
</evidence>
<name>A0AAV9XEC6_9PEZI</name>
<sequence>MTFLLGIYYTAIRASAFPTRPGTADCSSFFLSTLYTTDTETIHTTSTATVTATVTITVGLPATPADGKKKKRRIIKNRQELQKRQAVIGPSKIPAYASPCSGAVRYSSACSCIGMKAMTVTLPDPSTTVTTTMTDSIATVTTPTSTLTATSLLLQFTDNTSTYSNAYVASSTLAGTALVVPSANPSSAAHVVIQPDGSITANGNLLVGQSSSISTQARFLVWIPPTSPLPSIYAPLNCSLDGSYNLSCNCTGFTVFGTYKFAPQQDTLRIFSSGFTFDPTVYIAPLHLRGIS</sequence>